<keyword evidence="1" id="KW-0812">Transmembrane</keyword>
<accession>A0A6C0KDL8</accession>
<protein>
    <submittedName>
        <fullName evidence="2">Uncharacterized protein</fullName>
    </submittedName>
</protein>
<dbReference type="AlphaFoldDB" id="A0A6C0KDL8"/>
<reference evidence="2" key="1">
    <citation type="journal article" date="2020" name="Nature">
        <title>Giant virus diversity and host interactions through global metagenomics.</title>
        <authorList>
            <person name="Schulz F."/>
            <person name="Roux S."/>
            <person name="Paez-Espino D."/>
            <person name="Jungbluth S."/>
            <person name="Walsh D.A."/>
            <person name="Denef V.J."/>
            <person name="McMahon K.D."/>
            <person name="Konstantinidis K.T."/>
            <person name="Eloe-Fadrosh E.A."/>
            <person name="Kyrpides N.C."/>
            <person name="Woyke T."/>
        </authorList>
    </citation>
    <scope>NUCLEOTIDE SEQUENCE</scope>
    <source>
        <strain evidence="2">GVMAG-S-1102244-55</strain>
    </source>
</reference>
<organism evidence="2">
    <name type="scientific">viral metagenome</name>
    <dbReference type="NCBI Taxonomy" id="1070528"/>
    <lineage>
        <taxon>unclassified sequences</taxon>
        <taxon>metagenomes</taxon>
        <taxon>organismal metagenomes</taxon>
    </lineage>
</organism>
<name>A0A6C0KDL8_9ZZZZ</name>
<feature type="transmembrane region" description="Helical" evidence="1">
    <location>
        <begin position="129"/>
        <end position="150"/>
    </location>
</feature>
<keyword evidence="1" id="KW-0472">Membrane</keyword>
<dbReference type="EMBL" id="MN740853">
    <property type="protein sequence ID" value="QHU15216.1"/>
    <property type="molecule type" value="Genomic_DNA"/>
</dbReference>
<sequence>MNNSNLIILTFVVTALWDVSLRFMALNFDKVPRIIKNVMPFIGDLEPYFKIHTLLAAALIAGFVGATTQPIIFAITPFPKNIMNLSYLLKFLVVSFIISALYGFIMKWSGLFPHLQKYYYDKLGVVRSMYHDGISGLIVQFTLLFLVTMYKYGRSK</sequence>
<feature type="transmembrane region" description="Helical" evidence="1">
    <location>
        <begin position="49"/>
        <end position="75"/>
    </location>
</feature>
<proteinExistence type="predicted"/>
<keyword evidence="1" id="KW-1133">Transmembrane helix</keyword>
<feature type="transmembrane region" description="Helical" evidence="1">
    <location>
        <begin position="87"/>
        <end position="109"/>
    </location>
</feature>
<evidence type="ECO:0000313" key="2">
    <source>
        <dbReference type="EMBL" id="QHU15216.1"/>
    </source>
</evidence>
<evidence type="ECO:0000256" key="1">
    <source>
        <dbReference type="SAM" id="Phobius"/>
    </source>
</evidence>